<dbReference type="Proteomes" id="UP001148312">
    <property type="component" value="Unassembled WGS sequence"/>
</dbReference>
<dbReference type="AlphaFoldDB" id="A0A9W9WQU5"/>
<evidence type="ECO:0000313" key="3">
    <source>
        <dbReference type="Proteomes" id="UP001148312"/>
    </source>
</evidence>
<sequence length="174" mass="19485">MIEWTTLAEDGQMHVFRSNGYVPFKSTGEGKRIQCSFKNNQVQFEGEDSTNMSFTWQSAISEAISRDPLIGMVWLVKVTLFAALDADAKTQKLRTVHCKWEEASARAQKKKSKITSGANNTPDHCGKSTEAERNNITISGGGSGHHLIEEYQETLSRLQNLGDKHLKQAKQKKQ</sequence>
<proteinExistence type="predicted"/>
<name>A0A9W9WQU5_9EURO</name>
<feature type="compositionally biased region" description="Basic and acidic residues" evidence="1">
    <location>
        <begin position="124"/>
        <end position="133"/>
    </location>
</feature>
<protein>
    <submittedName>
        <fullName evidence="2">Uncharacterized protein</fullName>
    </submittedName>
</protein>
<evidence type="ECO:0000313" key="2">
    <source>
        <dbReference type="EMBL" id="KAJ5472006.1"/>
    </source>
</evidence>
<gene>
    <name evidence="2" type="ORF">N7539_008575</name>
</gene>
<reference evidence="2" key="1">
    <citation type="submission" date="2022-12" db="EMBL/GenBank/DDBJ databases">
        <authorList>
            <person name="Petersen C."/>
        </authorList>
    </citation>
    <scope>NUCLEOTIDE SEQUENCE</scope>
    <source>
        <strain evidence="2">IBT 30728</strain>
    </source>
</reference>
<evidence type="ECO:0000256" key="1">
    <source>
        <dbReference type="SAM" id="MobiDB-lite"/>
    </source>
</evidence>
<organism evidence="2 3">
    <name type="scientific">Penicillium diatomitis</name>
    <dbReference type="NCBI Taxonomy" id="2819901"/>
    <lineage>
        <taxon>Eukaryota</taxon>
        <taxon>Fungi</taxon>
        <taxon>Dikarya</taxon>
        <taxon>Ascomycota</taxon>
        <taxon>Pezizomycotina</taxon>
        <taxon>Eurotiomycetes</taxon>
        <taxon>Eurotiomycetidae</taxon>
        <taxon>Eurotiales</taxon>
        <taxon>Aspergillaceae</taxon>
        <taxon>Penicillium</taxon>
    </lineage>
</organism>
<feature type="region of interest" description="Disordered" evidence="1">
    <location>
        <begin position="109"/>
        <end position="143"/>
    </location>
</feature>
<accession>A0A9W9WQU5</accession>
<keyword evidence="3" id="KW-1185">Reference proteome</keyword>
<dbReference type="RefSeq" id="XP_056786552.1">
    <property type="nucleotide sequence ID" value="XM_056938170.1"/>
</dbReference>
<comment type="caution">
    <text evidence="2">The sequence shown here is derived from an EMBL/GenBank/DDBJ whole genome shotgun (WGS) entry which is preliminary data.</text>
</comment>
<dbReference type="EMBL" id="JAPWDQ010000013">
    <property type="protein sequence ID" value="KAJ5472006.1"/>
    <property type="molecule type" value="Genomic_DNA"/>
</dbReference>
<reference evidence="2" key="2">
    <citation type="journal article" date="2023" name="IMA Fungus">
        <title>Comparative genomic study of the Penicillium genus elucidates a diverse pangenome and 15 lateral gene transfer events.</title>
        <authorList>
            <person name="Petersen C."/>
            <person name="Sorensen T."/>
            <person name="Nielsen M.R."/>
            <person name="Sondergaard T.E."/>
            <person name="Sorensen J.L."/>
            <person name="Fitzpatrick D.A."/>
            <person name="Frisvad J.C."/>
            <person name="Nielsen K.L."/>
        </authorList>
    </citation>
    <scope>NUCLEOTIDE SEQUENCE</scope>
    <source>
        <strain evidence="2">IBT 30728</strain>
    </source>
</reference>
<dbReference type="GeneID" id="81628420"/>